<dbReference type="AlphaFoldDB" id="A0A1J4TTB3"/>
<reference evidence="2 3" key="1">
    <citation type="journal article" date="2016" name="Environ. Microbiol.">
        <title>Genomic resolution of a cold subsurface aquifer community provides metabolic insights for novel microbes adapted to high CO concentrations.</title>
        <authorList>
            <person name="Probst A.J."/>
            <person name="Castelle C.J."/>
            <person name="Singh A."/>
            <person name="Brown C.T."/>
            <person name="Anantharaman K."/>
            <person name="Sharon I."/>
            <person name="Hug L.A."/>
            <person name="Burstein D."/>
            <person name="Emerson J.B."/>
            <person name="Thomas B.C."/>
            <person name="Banfield J.F."/>
        </authorList>
    </citation>
    <scope>NUCLEOTIDE SEQUENCE [LARGE SCALE GENOMIC DNA]</scope>
    <source>
        <strain evidence="2">CG1_02_37_22</strain>
    </source>
</reference>
<keyword evidence="1" id="KW-1133">Transmembrane helix</keyword>
<feature type="transmembrane region" description="Helical" evidence="1">
    <location>
        <begin position="305"/>
        <end position="324"/>
    </location>
</feature>
<name>A0A1J4TTB3_9BACT</name>
<feature type="transmembrane region" description="Helical" evidence="1">
    <location>
        <begin position="108"/>
        <end position="130"/>
    </location>
</feature>
<keyword evidence="1" id="KW-0812">Transmembrane</keyword>
<keyword evidence="1" id="KW-0472">Membrane</keyword>
<evidence type="ECO:0008006" key="4">
    <source>
        <dbReference type="Google" id="ProtNLM"/>
    </source>
</evidence>
<sequence>MLFKKIKSKHSFYWYIFIPFLITITLFIALSPWLAHLLATPPGRMFTGIHWWSSDYAIYLSYVELGRRGEIGARLLLTTMPQSPVFTQLVYTLSGYLFGKILQFNSVFSYHISRILYGFFFLFSTIFLFYRLSKSKLVTLFAFLFSFYITGFVRVKQIFPLKISRYLAFISGSDIISRAVGPPHYLVGYIIFIATFCWFFCTKHSLFLKTIVFGILLNLILLANPFTYIIMAFSFLNYIVIRLLFSKDKRAFITGELISIIAGFAIALPLLSYYKHFLSREPWGLIASAPQFYQIFHPPIYAKDVLMAFIPLILCGLSGIFGVITKKIKTFLTVSQTAFLLSWILSHVFLLAFGDQIRIDPLRSNQGLYYIPLSLFSAYFILALSKRLQIFGLANYKIKGLAIIILLFVLTLPDYLLSYRNNLFNFTDYKNFTRLVYPTKKSIEAFRWLEANTPVASGVMSMYEASELMQGFSGNSTNAKITEMTRIRFFSNSMLEDEAYKFLKDNNFRYVYFGYQEKYYGGEVVKLPFLRKVFENEEVIIYLINNQFKTSSKI</sequence>
<feature type="transmembrane region" description="Helical" evidence="1">
    <location>
        <begin position="257"/>
        <end position="274"/>
    </location>
</feature>
<dbReference type="Proteomes" id="UP000183120">
    <property type="component" value="Unassembled WGS sequence"/>
</dbReference>
<feature type="transmembrane region" description="Helical" evidence="1">
    <location>
        <begin position="137"/>
        <end position="155"/>
    </location>
</feature>
<dbReference type="EMBL" id="MNUY01000008">
    <property type="protein sequence ID" value="OIO15492.1"/>
    <property type="molecule type" value="Genomic_DNA"/>
</dbReference>
<evidence type="ECO:0000256" key="1">
    <source>
        <dbReference type="SAM" id="Phobius"/>
    </source>
</evidence>
<organism evidence="2 3">
    <name type="scientific">Candidatus Gottesmanbacteria bacterium CG1_02_37_22</name>
    <dbReference type="NCBI Taxonomy" id="1805209"/>
    <lineage>
        <taxon>Bacteria</taxon>
        <taxon>Candidatus Gottesmaniibacteriota</taxon>
    </lineage>
</organism>
<accession>A0A1J4TTB3</accession>
<feature type="transmembrane region" description="Helical" evidence="1">
    <location>
        <begin position="206"/>
        <end position="222"/>
    </location>
</feature>
<dbReference type="STRING" id="1805209.AUJ73_00450"/>
<feature type="transmembrane region" description="Helical" evidence="1">
    <location>
        <begin position="396"/>
        <end position="417"/>
    </location>
</feature>
<comment type="caution">
    <text evidence="2">The sequence shown here is derived from an EMBL/GenBank/DDBJ whole genome shotgun (WGS) entry which is preliminary data.</text>
</comment>
<evidence type="ECO:0000313" key="3">
    <source>
        <dbReference type="Proteomes" id="UP000183120"/>
    </source>
</evidence>
<proteinExistence type="predicted"/>
<evidence type="ECO:0000313" key="2">
    <source>
        <dbReference type="EMBL" id="OIO15492.1"/>
    </source>
</evidence>
<feature type="transmembrane region" description="Helical" evidence="1">
    <location>
        <begin position="331"/>
        <end position="354"/>
    </location>
</feature>
<feature type="transmembrane region" description="Helical" evidence="1">
    <location>
        <begin position="228"/>
        <end position="245"/>
    </location>
</feature>
<feature type="transmembrane region" description="Helical" evidence="1">
    <location>
        <begin position="12"/>
        <end position="35"/>
    </location>
</feature>
<protein>
    <recommendedName>
        <fullName evidence="4">Glycosyltransferase RgtA/B/C/D-like domain-containing protein</fullName>
    </recommendedName>
</protein>
<feature type="transmembrane region" description="Helical" evidence="1">
    <location>
        <begin position="366"/>
        <end position="384"/>
    </location>
</feature>
<gene>
    <name evidence="2" type="ORF">AUJ73_00450</name>
</gene>
<feature type="transmembrane region" description="Helical" evidence="1">
    <location>
        <begin position="175"/>
        <end position="199"/>
    </location>
</feature>